<dbReference type="EMBL" id="MVBO01000010">
    <property type="protein sequence ID" value="OZJ05766.1"/>
    <property type="molecule type" value="Genomic_DNA"/>
</dbReference>
<evidence type="ECO:0000313" key="2">
    <source>
        <dbReference type="Proteomes" id="UP000242875"/>
    </source>
</evidence>
<dbReference type="Pfam" id="PF05536">
    <property type="entry name" value="Neurochondrin"/>
    <property type="match status" value="1"/>
</dbReference>
<dbReference type="AlphaFoldDB" id="A0A261Y570"/>
<dbReference type="OrthoDB" id="8962942at2759"/>
<accession>A0A261Y570</accession>
<organism evidence="1 2">
    <name type="scientific">Bifiguratus adelaidae</name>
    <dbReference type="NCBI Taxonomy" id="1938954"/>
    <lineage>
        <taxon>Eukaryota</taxon>
        <taxon>Fungi</taxon>
        <taxon>Fungi incertae sedis</taxon>
        <taxon>Mucoromycota</taxon>
        <taxon>Mucoromycotina</taxon>
        <taxon>Endogonomycetes</taxon>
        <taxon>Endogonales</taxon>
        <taxon>Endogonales incertae sedis</taxon>
        <taxon>Bifiguratus</taxon>
    </lineage>
</organism>
<dbReference type="SUPFAM" id="SSF48371">
    <property type="entry name" value="ARM repeat"/>
    <property type="match status" value="1"/>
</dbReference>
<protein>
    <recommendedName>
        <fullName evidence="3">Neurochondrin</fullName>
    </recommendedName>
</protein>
<dbReference type="InterPro" id="IPR016024">
    <property type="entry name" value="ARM-type_fold"/>
</dbReference>
<dbReference type="PANTHER" id="PTHR13109:SF7">
    <property type="entry name" value="NEUROCHONDRIN"/>
    <property type="match status" value="1"/>
</dbReference>
<proteinExistence type="predicted"/>
<evidence type="ECO:0000313" key="1">
    <source>
        <dbReference type="EMBL" id="OZJ05766.1"/>
    </source>
</evidence>
<dbReference type="Proteomes" id="UP000242875">
    <property type="component" value="Unassembled WGS sequence"/>
</dbReference>
<name>A0A261Y570_9FUNG</name>
<dbReference type="PANTHER" id="PTHR13109">
    <property type="entry name" value="NEUROCHONDRIN"/>
    <property type="match status" value="1"/>
</dbReference>
<reference evidence="1 2" key="1">
    <citation type="journal article" date="2017" name="Mycologia">
        <title>Bifiguratus adelaidae, gen. et sp. nov., a new member of Mucoromycotina in endophytic and soil-dwelling habitats.</title>
        <authorList>
            <person name="Torres-Cruz T.J."/>
            <person name="Billingsley Tobias T.L."/>
            <person name="Almatruk M."/>
            <person name="Hesse C."/>
            <person name="Kuske C.R."/>
            <person name="Desiro A."/>
            <person name="Benucci G.M."/>
            <person name="Bonito G."/>
            <person name="Stajich J.E."/>
            <person name="Dunlap C."/>
            <person name="Arnold A.E."/>
            <person name="Porras-Alfaro A."/>
        </authorList>
    </citation>
    <scope>NUCLEOTIDE SEQUENCE [LARGE SCALE GENOMIC DNA]</scope>
    <source>
        <strain evidence="1 2">AZ0501</strain>
    </source>
</reference>
<gene>
    <name evidence="1" type="ORF">BZG36_01329</name>
</gene>
<comment type="caution">
    <text evidence="1">The sequence shown here is derived from an EMBL/GenBank/DDBJ whole genome shotgun (WGS) entry which is preliminary data.</text>
</comment>
<sequence length="627" mass="70113">MEHWQEQLTSCLQLLHNEASDESKFVALLLLPRIVDPNNEAAVMQAFNGMNFKFLDRMLRTGHNPNSDVSVELLHSVACEILKAFTNYQKCISSDDMVMRIPALLDCLRRWENPELQDQLLNLLDALASIDQSMVIFFRADIMIQLIRLCELSDDERVLALWLKIHLTALRVIYPKQQETTVASNAPARSELESIFIHSLMDDSLSSLSHILATGNKTKQLQVLESLSVVLNRVDIAPVEDKAVDAKTIANLRSGLMDILSSKIDSKRRFQALSLVAAIIRIYGFNRVMLPSGNDKAKRLLPLTIQLSCIEVRVGLDLVMEALESRTLNEGGKQEDENAQRCKEHSTSELVTVCYMIIEETVQNVTADHSATSASLDIDAVKNIHSALVECFNNIFAYIVQAYSIFSDRDDVLPEPIDFASVRIAAVWLAEEEATSKEIHRLLPIFVQIYRLANADKLTEWQRQLDMRSILTPALLNLTTDSSFQKDFVDAQGANTMIERIKECFNARQDVSSLGEVEVLVNIAVSGFTTQILQACLGWDHAEQLFEPALSRIGHYVATMSEKEILFAVNATLLLLLLERAAHGRNKGASFLSRARALYDACESQKDKIPAAALEVTAIGKQLLDAS</sequence>
<dbReference type="InterPro" id="IPR008709">
    <property type="entry name" value="Neurochondrin"/>
</dbReference>
<evidence type="ECO:0008006" key="3">
    <source>
        <dbReference type="Google" id="ProtNLM"/>
    </source>
</evidence>
<keyword evidence="2" id="KW-1185">Reference proteome</keyword>